<reference evidence="3" key="1">
    <citation type="journal article" date="2019" name="Int. J. Syst. Evol. Microbiol.">
        <title>The Global Catalogue of Microorganisms (GCM) 10K type strain sequencing project: providing services to taxonomists for standard genome sequencing and annotation.</title>
        <authorList>
            <consortium name="The Broad Institute Genomics Platform"/>
            <consortium name="The Broad Institute Genome Sequencing Center for Infectious Disease"/>
            <person name="Wu L."/>
            <person name="Ma J."/>
        </authorList>
    </citation>
    <scope>NUCLEOTIDE SEQUENCE [LARGE SCALE GENOMIC DNA]</scope>
    <source>
        <strain evidence="3">KCTC 52231</strain>
    </source>
</reference>
<gene>
    <name evidence="2" type="ORF">ACFOHV_20195</name>
</gene>
<name>A0ABV7I7V3_9HYPH</name>
<dbReference type="InterPro" id="IPR017946">
    <property type="entry name" value="PLC-like_Pdiesterase_TIM-brl"/>
</dbReference>
<dbReference type="PANTHER" id="PTHR43805:SF1">
    <property type="entry name" value="GP-PDE DOMAIN-CONTAINING PROTEIN"/>
    <property type="match status" value="1"/>
</dbReference>
<dbReference type="InterPro" id="IPR030395">
    <property type="entry name" value="GP_PDE_dom"/>
</dbReference>
<comment type="caution">
    <text evidence="2">The sequence shown here is derived from an EMBL/GenBank/DDBJ whole genome shotgun (WGS) entry which is preliminary data.</text>
</comment>
<evidence type="ECO:0000313" key="2">
    <source>
        <dbReference type="EMBL" id="MFC3165608.1"/>
    </source>
</evidence>
<organism evidence="2 3">
    <name type="scientific">Ciceribacter thiooxidans</name>
    <dbReference type="NCBI Taxonomy" id="1969821"/>
    <lineage>
        <taxon>Bacteria</taxon>
        <taxon>Pseudomonadati</taxon>
        <taxon>Pseudomonadota</taxon>
        <taxon>Alphaproteobacteria</taxon>
        <taxon>Hyphomicrobiales</taxon>
        <taxon>Rhizobiaceae</taxon>
        <taxon>Ciceribacter</taxon>
    </lineage>
</organism>
<feature type="domain" description="GP-PDE" evidence="1">
    <location>
        <begin position="14"/>
        <end position="276"/>
    </location>
</feature>
<dbReference type="PROSITE" id="PS51704">
    <property type="entry name" value="GP_PDE"/>
    <property type="match status" value="1"/>
</dbReference>
<accession>A0ABV7I7V3</accession>
<evidence type="ECO:0000313" key="3">
    <source>
        <dbReference type="Proteomes" id="UP001595647"/>
    </source>
</evidence>
<dbReference type="Proteomes" id="UP001595647">
    <property type="component" value="Unassembled WGS sequence"/>
</dbReference>
<keyword evidence="3" id="KW-1185">Reference proteome</keyword>
<dbReference type="Gene3D" id="3.20.20.190">
    <property type="entry name" value="Phosphatidylinositol (PI) phosphodiesterase"/>
    <property type="match status" value="1"/>
</dbReference>
<protein>
    <submittedName>
        <fullName evidence="2">Glycerophosphodiester phosphodiesterase</fullName>
    </submittedName>
</protein>
<sequence length="277" mass="29930">MRDPLYLESDGHRTWLKWHRARRMISDPEFTATRILEAMRLGASVEVDLVVHADRGCAILHDLHLDRGTTGSGLVGETSADELRRLHLRGNDGTPIGDRVMLLEDLCNLLEENPAHPEALLQLDFKEDLSRLDKLTIENFAAAVGPVADRMILSGGDAGAIAALAAAVPSLGTGYDPTYPGVLDALRTPDDFTAFVASALRTAPTATIIYLDYELVLAADSKGVDIVGAIHADGRRVDAWTIRNVCADTVADTRRLLALRVDQITTDDPEGLAGAMT</sequence>
<dbReference type="SUPFAM" id="SSF51695">
    <property type="entry name" value="PLC-like phosphodiesterases"/>
    <property type="match status" value="1"/>
</dbReference>
<proteinExistence type="predicted"/>
<dbReference type="EMBL" id="JBHRTG010000019">
    <property type="protein sequence ID" value="MFC3165608.1"/>
    <property type="molecule type" value="Genomic_DNA"/>
</dbReference>
<evidence type="ECO:0000259" key="1">
    <source>
        <dbReference type="PROSITE" id="PS51704"/>
    </source>
</evidence>
<dbReference type="PANTHER" id="PTHR43805">
    <property type="entry name" value="GLYCEROPHOSPHORYL DIESTER PHOSPHODIESTERASE"/>
    <property type="match status" value="1"/>
</dbReference>
<dbReference type="Pfam" id="PF03009">
    <property type="entry name" value="GDPD"/>
    <property type="match status" value="1"/>
</dbReference>
<dbReference type="RefSeq" id="WP_182308212.1">
    <property type="nucleotide sequence ID" value="NZ_CP059897.1"/>
</dbReference>